<dbReference type="AlphaFoldDB" id="A0A0S4QIX7"/>
<reference evidence="3" key="1">
    <citation type="submission" date="2015-11" db="EMBL/GenBank/DDBJ databases">
        <authorList>
            <person name="Varghese N."/>
        </authorList>
    </citation>
    <scope>NUCLEOTIDE SEQUENCE [LARGE SCALE GENOMIC DNA]</scope>
    <source>
        <strain evidence="3">DSM 45899</strain>
    </source>
</reference>
<dbReference type="PANTHER" id="PTHR33627">
    <property type="entry name" value="TRANSPOSASE"/>
    <property type="match status" value="1"/>
</dbReference>
<proteinExistence type="predicted"/>
<keyword evidence="3" id="KW-1185">Reference proteome</keyword>
<organism evidence="2 3">
    <name type="scientific">Parafrankia irregularis</name>
    <dbReference type="NCBI Taxonomy" id="795642"/>
    <lineage>
        <taxon>Bacteria</taxon>
        <taxon>Bacillati</taxon>
        <taxon>Actinomycetota</taxon>
        <taxon>Actinomycetes</taxon>
        <taxon>Frankiales</taxon>
        <taxon>Frankiaceae</taxon>
        <taxon>Parafrankia</taxon>
    </lineage>
</organism>
<dbReference type="InterPro" id="IPR038721">
    <property type="entry name" value="IS701-like_DDE_dom"/>
</dbReference>
<dbReference type="RefSeq" id="WP_091273393.1">
    <property type="nucleotide sequence ID" value="NZ_FAOZ01000004.1"/>
</dbReference>
<feature type="domain" description="Transposase IS701-like DDE" evidence="1">
    <location>
        <begin position="35"/>
        <end position="238"/>
    </location>
</feature>
<evidence type="ECO:0000313" key="3">
    <source>
        <dbReference type="Proteomes" id="UP000198802"/>
    </source>
</evidence>
<name>A0A0S4QIX7_9ACTN</name>
<accession>A0A0S4QIX7</accession>
<dbReference type="Pfam" id="PF13546">
    <property type="entry name" value="DDE_5"/>
    <property type="match status" value="1"/>
</dbReference>
<evidence type="ECO:0000259" key="1">
    <source>
        <dbReference type="Pfam" id="PF13546"/>
    </source>
</evidence>
<dbReference type="NCBIfam" id="NF033540">
    <property type="entry name" value="transpos_IS701"/>
    <property type="match status" value="1"/>
</dbReference>
<gene>
    <name evidence="2" type="ORF">Ga0074812_104274</name>
</gene>
<protein>
    <submittedName>
        <fullName evidence="2">SRSO17 transposase</fullName>
    </submittedName>
</protein>
<dbReference type="InterPro" id="IPR039365">
    <property type="entry name" value="IS701-like"/>
</dbReference>
<dbReference type="Proteomes" id="UP000198802">
    <property type="component" value="Unassembled WGS sequence"/>
</dbReference>
<dbReference type="EMBL" id="FAOZ01000004">
    <property type="protein sequence ID" value="CUU55193.1"/>
    <property type="molecule type" value="Genomic_DNA"/>
</dbReference>
<sequence length="407" mass="43704">MTTEAILDPWSSVEDLAQPQETADELDLLHARVAHRFGRPEPRRRALAYLRGLVSVDGARHGQALAAAAGESSPDGMQRLLTAAGWDADLVRDDLLGYVRQRHVHAAAALVVDEVVLPGRGPRFAGAAPRYLAESGRVESCQVAVFAAYATGERSILVDRELCLPSPWDTDRRLRRSAGVPDDHEQGGSRELAAELVARATRRLPVRWILLGPALGGDDRLRAWLARNDVAFVARIGPGTTIGTTIGRRVTAAALAAAADRRQGGEAWAQIRVRPSRGGRWDHRLLLRRRPQSEPLFYACHVPRGTSLNELVDAARRTGAVRDGVRRARATVGLDSYRVRSWTGWYRHMTLAMLAAAATGASAAAPSAAIPSGAMPSGAMPSSAASSVAAGSGWGEVRFPTESAARR</sequence>
<evidence type="ECO:0000313" key="2">
    <source>
        <dbReference type="EMBL" id="CUU55193.1"/>
    </source>
</evidence>
<dbReference type="PANTHER" id="PTHR33627:SF1">
    <property type="entry name" value="TRANSPOSASE"/>
    <property type="match status" value="1"/>
</dbReference>